<keyword evidence="1 2" id="KW-0812">Transmembrane</keyword>
<evidence type="ECO:0000313" key="2">
    <source>
        <dbReference type="EMBL" id="SOD51590.1"/>
    </source>
</evidence>
<evidence type="ECO:0000256" key="1">
    <source>
        <dbReference type="SAM" id="Phobius"/>
    </source>
</evidence>
<proteinExistence type="predicted"/>
<organism evidence="2 3">
    <name type="scientific">Pseudoxanthomonas wuyuanensis</name>
    <dbReference type="NCBI Taxonomy" id="1073196"/>
    <lineage>
        <taxon>Bacteria</taxon>
        <taxon>Pseudomonadati</taxon>
        <taxon>Pseudomonadota</taxon>
        <taxon>Gammaproteobacteria</taxon>
        <taxon>Lysobacterales</taxon>
        <taxon>Lysobacteraceae</taxon>
        <taxon>Pseudoxanthomonas</taxon>
    </lineage>
</organism>
<reference evidence="2 3" key="1">
    <citation type="submission" date="2017-09" db="EMBL/GenBank/DDBJ databases">
        <authorList>
            <person name="Ehlers B."/>
            <person name="Leendertz F.H."/>
        </authorList>
    </citation>
    <scope>NUCLEOTIDE SEQUENCE [LARGE SCALE GENOMIC DNA]</scope>
    <source>
        <strain evidence="2 3">CGMCC 1.10978</strain>
    </source>
</reference>
<evidence type="ECO:0000313" key="3">
    <source>
        <dbReference type="Proteomes" id="UP000219374"/>
    </source>
</evidence>
<feature type="transmembrane region" description="Helical" evidence="1">
    <location>
        <begin position="86"/>
        <end position="106"/>
    </location>
</feature>
<dbReference type="AlphaFoldDB" id="A0A286CYW5"/>
<keyword evidence="1" id="KW-1133">Transmembrane helix</keyword>
<accession>A0A286CYW5</accession>
<dbReference type="EMBL" id="OCND01000001">
    <property type="protein sequence ID" value="SOD51590.1"/>
    <property type="molecule type" value="Genomic_DNA"/>
</dbReference>
<keyword evidence="3" id="KW-1185">Reference proteome</keyword>
<dbReference type="Proteomes" id="UP000219374">
    <property type="component" value="Unassembled WGS sequence"/>
</dbReference>
<keyword evidence="1" id="KW-0472">Membrane</keyword>
<sequence>MNIDAMRHRPDDSELHAYVDGRLEPARLADVEAWLAAHPQHAVQVEGWKRDAERLRALHAHPEHWASNTALEPARVRNRLRSRRRARFGIAASLLLAFGMGSGAGWQARESRPVQASLPMADAVAAYRQFVNADAPPMEFDASRTDDLQRWLRRHFGEAGRVPDLSAAGYRLMGGRLLSTEQGAAAMLVYQDGSGARVGFYLRPRGLLRSDGQRRDGDLLARYWSNRNTSFALVSDTEDTAALKLPGLLGGG</sequence>
<gene>
    <name evidence="2" type="ORF">SAMN06296416_101716</name>
</gene>
<protein>
    <submittedName>
        <fullName evidence="2">Transmembrane transcriptional regulator (Anti-sigma factor RsiW)</fullName>
    </submittedName>
</protein>
<name>A0A286CYW5_9GAMM</name>
<dbReference type="RefSeq" id="WP_238394732.1">
    <property type="nucleotide sequence ID" value="NZ_OCND01000001.1"/>
</dbReference>